<proteinExistence type="predicted"/>
<name>A0AA88EEB3_FICCA</name>
<evidence type="ECO:0000313" key="2">
    <source>
        <dbReference type="Proteomes" id="UP001187192"/>
    </source>
</evidence>
<dbReference type="EMBL" id="BTGU01011389">
    <property type="protein sequence ID" value="GMN71515.1"/>
    <property type="molecule type" value="Genomic_DNA"/>
</dbReference>
<evidence type="ECO:0000313" key="1">
    <source>
        <dbReference type="EMBL" id="GMN71515.1"/>
    </source>
</evidence>
<reference evidence="1" key="1">
    <citation type="submission" date="2023-07" db="EMBL/GenBank/DDBJ databases">
        <title>draft genome sequence of fig (Ficus carica).</title>
        <authorList>
            <person name="Takahashi T."/>
            <person name="Nishimura K."/>
        </authorList>
    </citation>
    <scope>NUCLEOTIDE SEQUENCE</scope>
</reference>
<sequence length="160" mass="17342">MLSNQFEKKLGVLSQWYCCCREEISLLHRPCCREGEIDVVVLEAVIYVVEDLDEGFGEGAAVDDGLLGAADFGGRDELHGFGDLLDVLHGVDSLPQFSEAATDSRWGSAKCGLDGGAGGDGGGENGQRIFFRWSFGEVLGWMGFWESLRIPTVLGVLMSF</sequence>
<keyword evidence="2" id="KW-1185">Reference proteome</keyword>
<dbReference type="Proteomes" id="UP001187192">
    <property type="component" value="Unassembled WGS sequence"/>
</dbReference>
<accession>A0AA88EEB3</accession>
<dbReference type="AlphaFoldDB" id="A0AA88EEB3"/>
<comment type="caution">
    <text evidence="1">The sequence shown here is derived from an EMBL/GenBank/DDBJ whole genome shotgun (WGS) entry which is preliminary data.</text>
</comment>
<gene>
    <name evidence="1" type="ORF">TIFTF001_052692</name>
</gene>
<organism evidence="1 2">
    <name type="scientific">Ficus carica</name>
    <name type="common">Common fig</name>
    <dbReference type="NCBI Taxonomy" id="3494"/>
    <lineage>
        <taxon>Eukaryota</taxon>
        <taxon>Viridiplantae</taxon>
        <taxon>Streptophyta</taxon>
        <taxon>Embryophyta</taxon>
        <taxon>Tracheophyta</taxon>
        <taxon>Spermatophyta</taxon>
        <taxon>Magnoliopsida</taxon>
        <taxon>eudicotyledons</taxon>
        <taxon>Gunneridae</taxon>
        <taxon>Pentapetalae</taxon>
        <taxon>rosids</taxon>
        <taxon>fabids</taxon>
        <taxon>Rosales</taxon>
        <taxon>Moraceae</taxon>
        <taxon>Ficeae</taxon>
        <taxon>Ficus</taxon>
    </lineage>
</organism>
<protein>
    <submittedName>
        <fullName evidence="1">Uncharacterized protein</fullName>
    </submittedName>
</protein>